<gene>
    <name evidence="2" type="ORF">ACFFFR_02200</name>
</gene>
<evidence type="ECO:0000256" key="1">
    <source>
        <dbReference type="SAM" id="Phobius"/>
    </source>
</evidence>
<dbReference type="EMBL" id="JBHLUB010000002">
    <property type="protein sequence ID" value="MFC0581201.1"/>
    <property type="molecule type" value="Genomic_DNA"/>
</dbReference>
<protein>
    <submittedName>
        <fullName evidence="2">Phage holin family protein</fullName>
    </submittedName>
</protein>
<accession>A0ABV6P7U5</accession>
<sequence>MIRIIVQVIINALALAVAVLVLTGVDLTASAGMVEAIGGDETLANVLAFLLVGLIFGVVNALVRPIVKFLSLPLTCLTLGLFALVINTLMVLLTAWLSEYTPAVLSVENFWWGLGASIIISLTSAVLDFFTRRLGPAE</sequence>
<reference evidence="2 3" key="1">
    <citation type="submission" date="2024-09" db="EMBL/GenBank/DDBJ databases">
        <authorList>
            <person name="Sun Q."/>
            <person name="Mori K."/>
        </authorList>
    </citation>
    <scope>NUCLEOTIDE SEQUENCE [LARGE SCALE GENOMIC DNA]</scope>
    <source>
        <strain evidence="2 3">NCAIM B.02604</strain>
    </source>
</reference>
<comment type="caution">
    <text evidence="2">The sequence shown here is derived from an EMBL/GenBank/DDBJ whole genome shotgun (WGS) entry which is preliminary data.</text>
</comment>
<feature type="transmembrane region" description="Helical" evidence="1">
    <location>
        <begin position="110"/>
        <end position="130"/>
    </location>
</feature>
<dbReference type="PANTHER" id="PTHR37309:SF1">
    <property type="entry name" value="SLR0284 PROTEIN"/>
    <property type="match status" value="1"/>
</dbReference>
<dbReference type="InterPro" id="IPR007165">
    <property type="entry name" value="Phage_holin_4_2"/>
</dbReference>
<dbReference type="Proteomes" id="UP001589862">
    <property type="component" value="Unassembled WGS sequence"/>
</dbReference>
<feature type="transmembrane region" description="Helical" evidence="1">
    <location>
        <begin position="75"/>
        <end position="98"/>
    </location>
</feature>
<name>A0ABV6P7U5_9MICC</name>
<keyword evidence="3" id="KW-1185">Reference proteome</keyword>
<proteinExistence type="predicted"/>
<feature type="transmembrane region" description="Helical" evidence="1">
    <location>
        <begin position="12"/>
        <end position="31"/>
    </location>
</feature>
<keyword evidence="1" id="KW-1133">Transmembrane helix</keyword>
<feature type="transmembrane region" description="Helical" evidence="1">
    <location>
        <begin position="43"/>
        <end position="63"/>
    </location>
</feature>
<dbReference type="PANTHER" id="PTHR37309">
    <property type="entry name" value="SLR0284 PROTEIN"/>
    <property type="match status" value="1"/>
</dbReference>
<evidence type="ECO:0000313" key="2">
    <source>
        <dbReference type="EMBL" id="MFC0581201.1"/>
    </source>
</evidence>
<organism evidence="2 3">
    <name type="scientific">Micrococcoides hystricis</name>
    <dbReference type="NCBI Taxonomy" id="1572761"/>
    <lineage>
        <taxon>Bacteria</taxon>
        <taxon>Bacillati</taxon>
        <taxon>Actinomycetota</taxon>
        <taxon>Actinomycetes</taxon>
        <taxon>Micrococcales</taxon>
        <taxon>Micrococcaceae</taxon>
        <taxon>Micrococcoides</taxon>
    </lineage>
</organism>
<keyword evidence="1" id="KW-0472">Membrane</keyword>
<dbReference type="Pfam" id="PF04020">
    <property type="entry name" value="Phage_holin_4_2"/>
    <property type="match status" value="1"/>
</dbReference>
<dbReference type="RefSeq" id="WP_377457889.1">
    <property type="nucleotide sequence ID" value="NZ_JBHLUB010000002.1"/>
</dbReference>
<keyword evidence="1" id="KW-0812">Transmembrane</keyword>
<evidence type="ECO:0000313" key="3">
    <source>
        <dbReference type="Proteomes" id="UP001589862"/>
    </source>
</evidence>